<dbReference type="Pfam" id="PF05014">
    <property type="entry name" value="Nuc_deoxyrib_tr"/>
    <property type="match status" value="1"/>
</dbReference>
<dbReference type="Gene3D" id="3.40.50.450">
    <property type="match status" value="1"/>
</dbReference>
<gene>
    <name evidence="4" type="ORF">PS896_02143</name>
</gene>
<evidence type="ECO:0000256" key="2">
    <source>
        <dbReference type="ARBA" id="ARBA00022777"/>
    </source>
</evidence>
<evidence type="ECO:0000313" key="4">
    <source>
        <dbReference type="EMBL" id="VVO87468.1"/>
    </source>
</evidence>
<evidence type="ECO:0000259" key="3">
    <source>
        <dbReference type="Pfam" id="PF00294"/>
    </source>
</evidence>
<dbReference type="PANTHER" id="PTHR10584:SF166">
    <property type="entry name" value="RIBOKINASE"/>
    <property type="match status" value="1"/>
</dbReference>
<sequence length="402" mass="44009">MITVAGGVYRERCLRPSWQEYYGSAGRAATAISRFGGDVELHSPLDSQSLFIMSNRAALEGFTLEPTDVPQSVSFDYTHGLATPQIAYRHADPAISIQVAAPRVLRFGMIEGTVVVDADYAVYDPQSADNPEFFSANGSKAKHLALVLNRHEAQQLCDSDLPVEELAALLAQKEGAEVVIIKMGPLGALVYEHGAITSVPAYRTKRVWKIGSGDTFAAHFAYAWLEQGHNATEAAAIASKATAFYCETQGYPTPKQLSGYTPEALVASDRYRNGFRPQVYLAGPFFTLAQLWMIREALNDLQAMGLRVFSPYHDVGLGSAEDVVELDIQAIRDCDLLFAIGDGLDSGTIYEIGYARALNKPVVLYSENESAQDKKMMEGSDCLICDDYVSSIYQTVWEAIKL</sequence>
<dbReference type="SUPFAM" id="SSF52309">
    <property type="entry name" value="N-(deoxy)ribosyltransferase-like"/>
    <property type="match status" value="1"/>
</dbReference>
<name>A0A5E7JEW8_PSEFL</name>
<accession>A0A5E7JEW8</accession>
<organism evidence="4 5">
    <name type="scientific">Pseudomonas fluorescens</name>
    <dbReference type="NCBI Taxonomy" id="294"/>
    <lineage>
        <taxon>Bacteria</taxon>
        <taxon>Pseudomonadati</taxon>
        <taxon>Pseudomonadota</taxon>
        <taxon>Gammaproteobacteria</taxon>
        <taxon>Pseudomonadales</taxon>
        <taxon>Pseudomonadaceae</taxon>
        <taxon>Pseudomonas</taxon>
    </lineage>
</organism>
<dbReference type="PANTHER" id="PTHR10584">
    <property type="entry name" value="SUGAR KINASE"/>
    <property type="match status" value="1"/>
</dbReference>
<protein>
    <recommendedName>
        <fullName evidence="3">Carbohydrate kinase PfkB domain-containing protein</fullName>
    </recommendedName>
</protein>
<evidence type="ECO:0000313" key="5">
    <source>
        <dbReference type="Proteomes" id="UP000377224"/>
    </source>
</evidence>
<dbReference type="InterPro" id="IPR011611">
    <property type="entry name" value="PfkB_dom"/>
</dbReference>
<keyword evidence="1" id="KW-0808">Transferase</keyword>
<feature type="domain" description="Carbohydrate kinase PfkB" evidence="3">
    <location>
        <begin position="146"/>
        <end position="250"/>
    </location>
</feature>
<dbReference type="EMBL" id="CABVIN010000002">
    <property type="protein sequence ID" value="VVO87468.1"/>
    <property type="molecule type" value="Genomic_DNA"/>
</dbReference>
<reference evidence="4 5" key="1">
    <citation type="submission" date="2019-09" db="EMBL/GenBank/DDBJ databases">
        <authorList>
            <person name="Chandra G."/>
            <person name="Truman W A."/>
        </authorList>
    </citation>
    <scope>NUCLEOTIDE SEQUENCE [LARGE SCALE GENOMIC DNA]</scope>
    <source>
        <strain evidence="4">PS896</strain>
    </source>
</reference>
<dbReference type="SUPFAM" id="SSF53613">
    <property type="entry name" value="Ribokinase-like"/>
    <property type="match status" value="1"/>
</dbReference>
<dbReference type="InterPro" id="IPR029056">
    <property type="entry name" value="Ribokinase-like"/>
</dbReference>
<proteinExistence type="predicted"/>
<dbReference type="Gene3D" id="3.40.1190.20">
    <property type="match status" value="1"/>
</dbReference>
<keyword evidence="2" id="KW-0418">Kinase</keyword>
<evidence type="ECO:0000256" key="1">
    <source>
        <dbReference type="ARBA" id="ARBA00022679"/>
    </source>
</evidence>
<dbReference type="GO" id="GO:0016301">
    <property type="term" value="F:kinase activity"/>
    <property type="evidence" value="ECO:0007669"/>
    <property type="project" value="UniProtKB-KW"/>
</dbReference>
<dbReference type="AlphaFoldDB" id="A0A5E7JEW8"/>
<dbReference type="Pfam" id="PF00294">
    <property type="entry name" value="PfkB"/>
    <property type="match status" value="1"/>
</dbReference>
<dbReference type="RefSeq" id="WP_150647547.1">
    <property type="nucleotide sequence ID" value="NZ_CABVIN010000002.1"/>
</dbReference>
<dbReference type="InterPro" id="IPR007710">
    <property type="entry name" value="Nucleoside_deoxyribTrfase"/>
</dbReference>
<dbReference type="Proteomes" id="UP000377224">
    <property type="component" value="Unassembled WGS sequence"/>
</dbReference>